<keyword evidence="1" id="KW-0812">Transmembrane</keyword>
<keyword evidence="1" id="KW-1133">Transmembrane helix</keyword>
<comment type="caution">
    <text evidence="2">The sequence shown here is derived from an EMBL/GenBank/DDBJ whole genome shotgun (WGS) entry which is preliminary data.</text>
</comment>
<dbReference type="AlphaFoldDB" id="A0A1F5QCL7"/>
<feature type="transmembrane region" description="Helical" evidence="1">
    <location>
        <begin position="292"/>
        <end position="312"/>
    </location>
</feature>
<keyword evidence="1" id="KW-0472">Membrane</keyword>
<feature type="transmembrane region" description="Helical" evidence="1">
    <location>
        <begin position="324"/>
        <end position="345"/>
    </location>
</feature>
<dbReference type="Proteomes" id="UP000177235">
    <property type="component" value="Unassembled WGS sequence"/>
</dbReference>
<accession>A0A1F5QCL7</accession>
<feature type="transmembrane region" description="Helical" evidence="1">
    <location>
        <begin position="514"/>
        <end position="534"/>
    </location>
</feature>
<feature type="transmembrane region" description="Helical" evidence="1">
    <location>
        <begin position="388"/>
        <end position="414"/>
    </location>
</feature>
<protein>
    <submittedName>
        <fullName evidence="2">Uncharacterized protein</fullName>
    </submittedName>
</protein>
<organism evidence="2 3">
    <name type="scientific">Candidatus Doudnabacteria bacterium RIFCSPLOWO2_02_FULL_48_13</name>
    <dbReference type="NCBI Taxonomy" id="1817845"/>
    <lineage>
        <taxon>Bacteria</taxon>
        <taxon>Candidatus Doudnaibacteriota</taxon>
    </lineage>
</organism>
<reference evidence="2 3" key="1">
    <citation type="journal article" date="2016" name="Nat. Commun.">
        <title>Thousands of microbial genomes shed light on interconnected biogeochemical processes in an aquifer system.</title>
        <authorList>
            <person name="Anantharaman K."/>
            <person name="Brown C.T."/>
            <person name="Hug L.A."/>
            <person name="Sharon I."/>
            <person name="Castelle C.J."/>
            <person name="Probst A.J."/>
            <person name="Thomas B.C."/>
            <person name="Singh A."/>
            <person name="Wilkins M.J."/>
            <person name="Karaoz U."/>
            <person name="Brodie E.L."/>
            <person name="Williams K.H."/>
            <person name="Hubbard S.S."/>
            <person name="Banfield J.F."/>
        </authorList>
    </citation>
    <scope>NUCLEOTIDE SEQUENCE [LARGE SCALE GENOMIC DNA]</scope>
</reference>
<name>A0A1F5QCL7_9BACT</name>
<feature type="transmembrane region" description="Helical" evidence="1">
    <location>
        <begin position="421"/>
        <end position="441"/>
    </location>
</feature>
<evidence type="ECO:0000313" key="2">
    <source>
        <dbReference type="EMBL" id="OGE99896.1"/>
    </source>
</evidence>
<feature type="transmembrane region" description="Helical" evidence="1">
    <location>
        <begin position="236"/>
        <end position="259"/>
    </location>
</feature>
<evidence type="ECO:0000256" key="1">
    <source>
        <dbReference type="SAM" id="Phobius"/>
    </source>
</evidence>
<proteinExistence type="predicted"/>
<evidence type="ECO:0000313" key="3">
    <source>
        <dbReference type="Proteomes" id="UP000177235"/>
    </source>
</evidence>
<feature type="transmembrane region" description="Helical" evidence="1">
    <location>
        <begin position="453"/>
        <end position="471"/>
    </location>
</feature>
<sequence>MIGLAKTKTLKLSAVFLLALLVLQFVPGLVQAALYDPKDLTFTITTDHNFYRTYVGGSAIVIKATVSQSNNPPVVVGDEIDRTAKPNPDIAGFYAAVVGKGASDLCGFTGCNFESHSGNSFTNSRSEEPLPVTFNIPIDTEENQPDEEETVKTRELWVFPVLDLSTDWTHEPFTNNPATVTIAVYSNQEVFNAAAAAANIDPGNFLSQGAGVTATTGGAEKGIFGGRVADFLGGSLLSLVNAILTVIVGILRVVIWLLATYIILPLLEVTLSMDAANIASAIQFGWTIVRDLVNMLFILVLIILGFATILRIESYNYRHILVELIIMAVLVNFSLVIARIIIQIADLVQFAFLPQGEGMAGVRYLFQVLINDQTKEAINGLSFTTSGALAATASILFQFILELGVIITFGALAVYTLIRIVALWILMILSPFAYALRILPATHHQAEEWWHNFLKYAFFTPIIAFFLRLTIELHSRGLAITQGSSFGSKNISGDIQTHLAQVSSSGEVPLKASLELIIIYVVVLAFMWAGIIVANKLGIYGADMVTDFAKKGIAAPFVLGKRALVGKHAMEEFGGLAGFAERGIAGKAFENARAAERAGQYNRARFWKGVGMVLPSVRRKAWGHYKEKQEKKTVGRAAAQATDTLYRIMPSQWRIKSAHERAAERGRGQIFTSMNPLKGKETHEGTIEERNYINEIAKHHRSAALTAEDVAEQFEKALESGDKIEIAATFQNLVLGRNADDYAGLQTVQHEPEFVNGYTPEAFDRHIERKFREAGFTPDESAYYVGISQELAEGDNKLREIGATVTDPDNRKRLVADLTWFDQNAGTADFNGIMNAASEAYRSTAVDMRRNIQLLRQHQQTLAPNSQEYQILGQQIQAAENRAQRYENYDNDFQASINQGVLQANVRDALVAFRKNRETIRRVLRMAPVQVASNLETALVREQLPNGTYGEMSDFGALFIHSLPPPVQGALEVRAFQAMPRELRMSGIGVQSSGSMVLPEQSSVADLETGGIFAALNPTVAAIHRAKVQGQDVRGAVNNLRGGNYDIFTPVP</sequence>
<dbReference type="EMBL" id="MFFF01000009">
    <property type="protein sequence ID" value="OGE99896.1"/>
    <property type="molecule type" value="Genomic_DNA"/>
</dbReference>
<gene>
    <name evidence="2" type="ORF">A3J05_02585</name>
</gene>